<dbReference type="Proteomes" id="UP001296104">
    <property type="component" value="Unassembled WGS sequence"/>
</dbReference>
<keyword evidence="3" id="KW-1185">Reference proteome</keyword>
<name>A0AAI8YZB1_9PEZI</name>
<feature type="compositionally biased region" description="Polar residues" evidence="1">
    <location>
        <begin position="53"/>
        <end position="66"/>
    </location>
</feature>
<feature type="compositionally biased region" description="Basic residues" evidence="1">
    <location>
        <begin position="70"/>
        <end position="86"/>
    </location>
</feature>
<evidence type="ECO:0000256" key="1">
    <source>
        <dbReference type="SAM" id="MobiDB-lite"/>
    </source>
</evidence>
<feature type="compositionally biased region" description="Pro residues" evidence="1">
    <location>
        <begin position="106"/>
        <end position="119"/>
    </location>
</feature>
<comment type="caution">
    <text evidence="2">The sequence shown here is derived from an EMBL/GenBank/DDBJ whole genome shotgun (WGS) entry which is preliminary data.</text>
</comment>
<protein>
    <submittedName>
        <fullName evidence="2">Uncharacterized protein</fullName>
    </submittedName>
</protein>
<organism evidence="2 3">
    <name type="scientific">Lecanosticta acicola</name>
    <dbReference type="NCBI Taxonomy" id="111012"/>
    <lineage>
        <taxon>Eukaryota</taxon>
        <taxon>Fungi</taxon>
        <taxon>Dikarya</taxon>
        <taxon>Ascomycota</taxon>
        <taxon>Pezizomycotina</taxon>
        <taxon>Dothideomycetes</taxon>
        <taxon>Dothideomycetidae</taxon>
        <taxon>Mycosphaerellales</taxon>
        <taxon>Mycosphaerellaceae</taxon>
        <taxon>Lecanosticta</taxon>
    </lineage>
</organism>
<evidence type="ECO:0000313" key="3">
    <source>
        <dbReference type="Proteomes" id="UP001296104"/>
    </source>
</evidence>
<evidence type="ECO:0000313" key="2">
    <source>
        <dbReference type="EMBL" id="CAK4021152.1"/>
    </source>
</evidence>
<dbReference type="EMBL" id="CAVMBE010000027">
    <property type="protein sequence ID" value="CAK4021152.1"/>
    <property type="molecule type" value="Genomic_DNA"/>
</dbReference>
<sequence length="304" mass="32565">MTTLHPIIHRGPTSFYSCASGGIASEGLKNNHIACTIIDIMSGVEGVHPSRQKLISSPRRSNSNPTAKDKGKKKKKKPSKSKHKKSQPADPSAPDRDTQGYGPSTLAPPPAPPPPPPPAATQSNFIREQQPGPEPHPSHRPNLAFKTGFSYISSHGKISHITARDYTSLTSLLLDTNHTPTTLRSLATLDLLLSNPRILHFLKYHPPIDRDMYRCRDLLKLIVSAVMGEGVTAASMAQSETVLARWEGLIAQVLEKMGARSGGYGSTDAFTQALEEAIAVAKEARAMVVGSAKAAGTFGRASIA</sequence>
<accession>A0AAI8YZB1</accession>
<proteinExistence type="predicted"/>
<gene>
    <name evidence="2" type="ORF">LECACI_7A004767</name>
</gene>
<feature type="region of interest" description="Disordered" evidence="1">
    <location>
        <begin position="49"/>
        <end position="144"/>
    </location>
</feature>
<dbReference type="AlphaFoldDB" id="A0AAI8YZB1"/>
<reference evidence="2" key="1">
    <citation type="submission" date="2023-11" db="EMBL/GenBank/DDBJ databases">
        <authorList>
            <person name="Alioto T."/>
            <person name="Alioto T."/>
            <person name="Gomez Garrido J."/>
        </authorList>
    </citation>
    <scope>NUCLEOTIDE SEQUENCE</scope>
</reference>